<dbReference type="Gramene" id="evm.model.04.1509">
    <property type="protein sequence ID" value="cds.evm.model.04.1509"/>
    <property type="gene ID" value="evm.TU.04.1509"/>
</dbReference>
<dbReference type="Proteomes" id="UP000596661">
    <property type="component" value="Chromosome 4"/>
</dbReference>
<proteinExistence type="predicted"/>
<accession>A0A803PDE0</accession>
<evidence type="ECO:0000313" key="3">
    <source>
        <dbReference type="Proteomes" id="UP000596661"/>
    </source>
</evidence>
<keyword evidence="3" id="KW-1185">Reference proteome</keyword>
<organism evidence="2 3">
    <name type="scientific">Cannabis sativa</name>
    <name type="common">Hemp</name>
    <name type="synonym">Marijuana</name>
    <dbReference type="NCBI Taxonomy" id="3483"/>
    <lineage>
        <taxon>Eukaryota</taxon>
        <taxon>Viridiplantae</taxon>
        <taxon>Streptophyta</taxon>
        <taxon>Embryophyta</taxon>
        <taxon>Tracheophyta</taxon>
        <taxon>Spermatophyta</taxon>
        <taxon>Magnoliopsida</taxon>
        <taxon>eudicotyledons</taxon>
        <taxon>Gunneridae</taxon>
        <taxon>Pentapetalae</taxon>
        <taxon>rosids</taxon>
        <taxon>fabids</taxon>
        <taxon>Rosales</taxon>
        <taxon>Cannabaceae</taxon>
        <taxon>Cannabis</taxon>
    </lineage>
</organism>
<dbReference type="Pfam" id="PF00078">
    <property type="entry name" value="RVT_1"/>
    <property type="match status" value="1"/>
</dbReference>
<evidence type="ECO:0000259" key="1">
    <source>
        <dbReference type="PROSITE" id="PS50878"/>
    </source>
</evidence>
<dbReference type="SUPFAM" id="SSF56672">
    <property type="entry name" value="DNA/RNA polymerases"/>
    <property type="match status" value="1"/>
</dbReference>
<dbReference type="PANTHER" id="PTHR37984:SF7">
    <property type="entry name" value="INTEGRASE CATALYTIC DOMAIN-CONTAINING PROTEIN"/>
    <property type="match status" value="1"/>
</dbReference>
<reference evidence="2" key="2">
    <citation type="submission" date="2021-03" db="UniProtKB">
        <authorList>
            <consortium name="EnsemblPlants"/>
        </authorList>
    </citation>
    <scope>IDENTIFICATION</scope>
</reference>
<dbReference type="EnsemblPlants" id="evm.model.04.1509">
    <property type="protein sequence ID" value="cds.evm.model.04.1509"/>
    <property type="gene ID" value="evm.TU.04.1509"/>
</dbReference>
<sequence length="243" mass="27821">MVVIFMTTYKRFVGGIKRKQDESFENTLPHPSGLMVPYLLLEMLGIYSLNIKRDLRDCRVGQERNIKIQKSRVLALAASSFYSAFARFALVTSSSIPTRQHGEPIRFEFVEALWSNKSVKNEAMMFKNQLGRNMEVYVDDMLVKSKTSREHSTNLKEAFSIFQSYGMKLNPKKCTFCFSSWKFFGIIISSRGMEANSENIKASIDMQSPKNHKDVQSVMGRIAALSRLILKSIEKCILFLNVL</sequence>
<dbReference type="InterPro" id="IPR043128">
    <property type="entry name" value="Rev_trsase/Diguanyl_cyclase"/>
</dbReference>
<dbReference type="PROSITE" id="PS50878">
    <property type="entry name" value="RT_POL"/>
    <property type="match status" value="1"/>
</dbReference>
<dbReference type="Gene3D" id="3.30.70.270">
    <property type="match status" value="1"/>
</dbReference>
<feature type="domain" description="Reverse transcriptase" evidence="1">
    <location>
        <begin position="1"/>
        <end position="188"/>
    </location>
</feature>
<evidence type="ECO:0000313" key="2">
    <source>
        <dbReference type="EnsemblPlants" id="cds.evm.model.04.1509"/>
    </source>
</evidence>
<dbReference type="PANTHER" id="PTHR37984">
    <property type="entry name" value="PROTEIN CBG26694"/>
    <property type="match status" value="1"/>
</dbReference>
<dbReference type="InterPro" id="IPR050951">
    <property type="entry name" value="Retrovirus_Pol_polyprotein"/>
</dbReference>
<dbReference type="InterPro" id="IPR000477">
    <property type="entry name" value="RT_dom"/>
</dbReference>
<dbReference type="EMBL" id="UZAU01000391">
    <property type="status" value="NOT_ANNOTATED_CDS"/>
    <property type="molecule type" value="Genomic_DNA"/>
</dbReference>
<dbReference type="InterPro" id="IPR043502">
    <property type="entry name" value="DNA/RNA_pol_sf"/>
</dbReference>
<protein>
    <recommendedName>
        <fullName evidence="1">Reverse transcriptase domain-containing protein</fullName>
    </recommendedName>
</protein>
<dbReference type="AlphaFoldDB" id="A0A803PDE0"/>
<name>A0A803PDE0_CANSA</name>
<reference evidence="2" key="1">
    <citation type="submission" date="2018-11" db="EMBL/GenBank/DDBJ databases">
        <authorList>
            <person name="Grassa J C."/>
        </authorList>
    </citation>
    <scope>NUCLEOTIDE SEQUENCE [LARGE SCALE GENOMIC DNA]</scope>
</reference>